<feature type="transmembrane region" description="Helical" evidence="1">
    <location>
        <begin position="249"/>
        <end position="267"/>
    </location>
</feature>
<feature type="transmembrane region" description="Helical" evidence="1">
    <location>
        <begin position="279"/>
        <end position="298"/>
    </location>
</feature>
<name>A0AAP6XQI6_9CORY</name>
<evidence type="ECO:0000313" key="2">
    <source>
        <dbReference type="EMBL" id="NJJ04943.1"/>
    </source>
</evidence>
<protein>
    <submittedName>
        <fullName evidence="2">Uncharacterized protein</fullName>
    </submittedName>
</protein>
<gene>
    <name evidence="2" type="ORF">HC138_11415</name>
</gene>
<sequence>MANALRDRVLFQQSLSDSPDKTVREVEELIRHIRKIQERYRRELFRGSANDAVHEYSFSVYAVSEPVDDRLVHALLHPRDVGCSLGLDQANLPSTNHLVDRINGTIPNLPCPIIDSQGHRFWSSWSASVIGASCSGLEELVSLSEFRVQSTWLAAHKTAKMAAQVDLAGLDSKGSSKMRFLQSDFVLVVARHRERLGAHSPALHSSLLDEINRSSDLDAEIARAETNLESAVATMAYYDERSNLKGRRLIEFAAWVFGVAGLAELLVELPLRPNTFATHPFSFAAWLLLATVGGIVVFRQR</sequence>
<evidence type="ECO:0000256" key="1">
    <source>
        <dbReference type="SAM" id="Phobius"/>
    </source>
</evidence>
<dbReference type="EMBL" id="JAAUVV010000034">
    <property type="protein sequence ID" value="NJJ04943.1"/>
    <property type="molecule type" value="Genomic_DNA"/>
</dbReference>
<evidence type="ECO:0000313" key="3">
    <source>
        <dbReference type="Proteomes" id="UP000591626"/>
    </source>
</evidence>
<organism evidence="2 3">
    <name type="scientific">Corynebacterium coyleae</name>
    <dbReference type="NCBI Taxonomy" id="53374"/>
    <lineage>
        <taxon>Bacteria</taxon>
        <taxon>Bacillati</taxon>
        <taxon>Actinomycetota</taxon>
        <taxon>Actinomycetes</taxon>
        <taxon>Mycobacteriales</taxon>
        <taxon>Corynebacteriaceae</taxon>
        <taxon>Corynebacterium</taxon>
    </lineage>
</organism>
<dbReference type="RefSeq" id="WP_154838878.1">
    <property type="nucleotide sequence ID" value="NZ_JAAUVV010000034.1"/>
</dbReference>
<proteinExistence type="predicted"/>
<comment type="caution">
    <text evidence="2">The sequence shown here is derived from an EMBL/GenBank/DDBJ whole genome shotgun (WGS) entry which is preliminary data.</text>
</comment>
<keyword evidence="1" id="KW-0812">Transmembrane</keyword>
<dbReference type="Proteomes" id="UP000591626">
    <property type="component" value="Unassembled WGS sequence"/>
</dbReference>
<keyword evidence="1" id="KW-0472">Membrane</keyword>
<reference evidence="2 3" key="1">
    <citation type="submission" date="2020-03" db="EMBL/GenBank/DDBJ databases">
        <title>Draft genome sequences of bacterial isolates from the female urobiome.</title>
        <authorList>
            <person name="Miller-Ensminger T."/>
            <person name="Wolfe A.J."/>
            <person name="Putonti C."/>
        </authorList>
    </citation>
    <scope>NUCLEOTIDE SEQUENCE [LARGE SCALE GENOMIC DNA]</scope>
    <source>
        <strain evidence="2 3">UMB8490</strain>
    </source>
</reference>
<keyword evidence="1" id="KW-1133">Transmembrane helix</keyword>
<accession>A0AAP6XQI6</accession>
<dbReference type="AlphaFoldDB" id="A0AAP6XQI6"/>